<evidence type="ECO:0000313" key="2">
    <source>
        <dbReference type="EMBL" id="CCC51838.1"/>
    </source>
</evidence>
<proteinExistence type="predicted"/>
<evidence type="ECO:0000256" key="1">
    <source>
        <dbReference type="SAM" id="MobiDB-lite"/>
    </source>
</evidence>
<reference evidence="2" key="1">
    <citation type="journal article" date="2012" name="Proc. Natl. Acad. Sci. U.S.A.">
        <title>Antigenic diversity is generated by distinct evolutionary mechanisms in African trypanosome species.</title>
        <authorList>
            <person name="Jackson A.P."/>
            <person name="Berry A."/>
            <person name="Aslett M."/>
            <person name="Allison H.C."/>
            <person name="Burton P."/>
            <person name="Vavrova-Anderson J."/>
            <person name="Brown R."/>
            <person name="Browne H."/>
            <person name="Corton N."/>
            <person name="Hauser H."/>
            <person name="Gamble J."/>
            <person name="Gilderthorp R."/>
            <person name="Marcello L."/>
            <person name="McQuillan J."/>
            <person name="Otto T.D."/>
            <person name="Quail M.A."/>
            <person name="Sanders M.J."/>
            <person name="van Tonder A."/>
            <person name="Ginger M.L."/>
            <person name="Field M.C."/>
            <person name="Barry J.D."/>
            <person name="Hertz-Fowler C."/>
            <person name="Berriman M."/>
        </authorList>
    </citation>
    <scope>NUCLEOTIDE SEQUENCE</scope>
    <source>
        <strain evidence="2">Y486</strain>
    </source>
</reference>
<organism evidence="2">
    <name type="scientific">Trypanosoma vivax (strain Y486)</name>
    <dbReference type="NCBI Taxonomy" id="1055687"/>
    <lineage>
        <taxon>Eukaryota</taxon>
        <taxon>Discoba</taxon>
        <taxon>Euglenozoa</taxon>
        <taxon>Kinetoplastea</taxon>
        <taxon>Metakinetoplastina</taxon>
        <taxon>Trypanosomatida</taxon>
        <taxon>Trypanosomatidae</taxon>
        <taxon>Trypanosoma</taxon>
        <taxon>Duttonella</taxon>
    </lineage>
</organism>
<dbReference type="VEuPathDB" id="TriTrypDB:TvY486_1008840"/>
<feature type="compositionally biased region" description="Basic residues" evidence="1">
    <location>
        <begin position="343"/>
        <end position="353"/>
    </location>
</feature>
<gene>
    <name evidence="2" type="ORF">TVY486_1008840</name>
</gene>
<dbReference type="EMBL" id="HE573026">
    <property type="protein sequence ID" value="CCC51838.1"/>
    <property type="molecule type" value="Genomic_DNA"/>
</dbReference>
<accession>G0U7I0</accession>
<name>G0U7I0_TRYVY</name>
<sequence length="403" mass="44303">MSASQRNSGSCLKSVVCSSERKCSSSLVFLRRLVQSPVVADDDSVAHVRASCPSSDNMCVLERLASIVHGVFLITLADKAQLRIRQNMSLISTTLDKRWFDAVTFYCRFTVSYQDVFECCAAFPDWLSVEICRFTPRSAAVSTGEISVSHKCAVKLKLHRSSVPSFSEAERFLRERWGGKESWPAGTVCPSFTSASNDAVGGVSANAGVSASATGTVSMDITNILSDNELLSQVSAELRASLSAERLAAVLVQMRKEALGVEEKEQEEITRRQRRERLLSTFDLVRVLMPKGRSSCNAGVLVRQMVAQNRFGDDERNVIEQLAALTEFTESGISVMNVERHSVQKGRKRRRGKASSEADPPLLQLKKADLLAVSDKGNLESAVILLNHETSSRTGLHDALRRQ</sequence>
<dbReference type="AlphaFoldDB" id="G0U7I0"/>
<protein>
    <submittedName>
        <fullName evidence="2">Uncharacterized protein</fullName>
    </submittedName>
</protein>
<feature type="region of interest" description="Disordered" evidence="1">
    <location>
        <begin position="340"/>
        <end position="359"/>
    </location>
</feature>